<feature type="binding site" evidence="3">
    <location>
        <position position="65"/>
    </location>
    <ligand>
        <name>substrate</name>
    </ligand>
</feature>
<feature type="binding site" evidence="3">
    <location>
        <begin position="211"/>
        <end position="212"/>
    </location>
    <ligand>
        <name>substrate</name>
    </ligand>
</feature>
<comment type="subcellular location">
    <subcellularLocation>
        <location evidence="3">Cytoplasm</location>
    </subcellularLocation>
</comment>
<comment type="function">
    <text evidence="3">Catalyzes the stereoinversion of LL-2,6-diaminopimelate (L,L-DAP) to meso-diaminopimelate (meso-DAP), a precursor of L-lysine and an essential component of the bacterial peptidoglycan.</text>
</comment>
<dbReference type="PANTHER" id="PTHR31689:SF0">
    <property type="entry name" value="DIAMINOPIMELATE EPIMERASE"/>
    <property type="match status" value="1"/>
</dbReference>
<dbReference type="Gene3D" id="3.10.310.10">
    <property type="entry name" value="Diaminopimelate Epimerase, Chain A, domain 1"/>
    <property type="match status" value="2"/>
</dbReference>
<feature type="site" description="Could be important to modulate the pK values of the two catalytic cysteine residues" evidence="3">
    <location>
        <position position="160"/>
    </location>
</feature>
<feature type="active site" description="Proton donor" evidence="3">
    <location>
        <position position="74"/>
    </location>
</feature>
<feature type="binding site" evidence="3">
    <location>
        <position position="13"/>
    </location>
    <ligand>
        <name>substrate</name>
    </ligand>
</feature>
<evidence type="ECO:0000256" key="3">
    <source>
        <dbReference type="HAMAP-Rule" id="MF_00197"/>
    </source>
</evidence>
<feature type="site" description="Could be important to modulate the pK values of the two catalytic cysteine residues" evidence="3">
    <location>
        <position position="211"/>
    </location>
</feature>
<dbReference type="GO" id="GO:0009089">
    <property type="term" value="P:lysine biosynthetic process via diaminopimelate"/>
    <property type="evidence" value="ECO:0007669"/>
    <property type="project" value="UniProtKB-UniRule"/>
</dbReference>
<feature type="active site" description="Proton acceptor" evidence="3">
    <location>
        <position position="220"/>
    </location>
</feature>
<dbReference type="RefSeq" id="WP_126322572.1">
    <property type="nucleotide sequence ID" value="NZ_AP018005.1"/>
</dbReference>
<evidence type="ECO:0000313" key="5">
    <source>
        <dbReference type="EMBL" id="BBB15081.1"/>
    </source>
</evidence>
<feature type="binding site" evidence="3">
    <location>
        <position position="193"/>
    </location>
    <ligand>
        <name>substrate</name>
    </ligand>
</feature>
<name>A0A2Z5UVN0_9COXI</name>
<reference evidence="5 6" key="1">
    <citation type="submission" date="2017-03" db="EMBL/GenBank/DDBJ databases">
        <title>The genome sequence of Candidatus Rickettsiella viridis.</title>
        <authorList>
            <person name="Nikoh N."/>
            <person name="Tsuchida T."/>
            <person name="Yamaguchi K."/>
            <person name="Maeda T."/>
            <person name="Shigenobu S."/>
            <person name="Fukatsu T."/>
        </authorList>
    </citation>
    <scope>NUCLEOTIDE SEQUENCE [LARGE SCALE GENOMIC DNA]</scope>
    <source>
        <strain evidence="5 6">Ap-RA04</strain>
    </source>
</reference>
<organism evidence="5 6">
    <name type="scientific">Candidatus Rickettsiella viridis</name>
    <dbReference type="NCBI Taxonomy" id="676208"/>
    <lineage>
        <taxon>Bacteria</taxon>
        <taxon>Pseudomonadati</taxon>
        <taxon>Pseudomonadota</taxon>
        <taxon>Gammaproteobacteria</taxon>
        <taxon>Legionellales</taxon>
        <taxon>Coxiellaceae</taxon>
        <taxon>Rickettsiella</taxon>
    </lineage>
</organism>
<dbReference type="NCBIfam" id="TIGR00652">
    <property type="entry name" value="DapF"/>
    <property type="match status" value="1"/>
</dbReference>
<dbReference type="PANTHER" id="PTHR31689">
    <property type="entry name" value="DIAMINOPIMELATE EPIMERASE, CHLOROPLASTIC"/>
    <property type="match status" value="1"/>
</dbReference>
<dbReference type="SUPFAM" id="SSF54506">
    <property type="entry name" value="Diaminopimelate epimerase-like"/>
    <property type="match status" value="2"/>
</dbReference>
<dbReference type="OrthoDB" id="9805408at2"/>
<feature type="binding site" evidence="3">
    <location>
        <position position="158"/>
    </location>
    <ligand>
        <name>substrate</name>
    </ligand>
</feature>
<dbReference type="EMBL" id="AP018005">
    <property type="protein sequence ID" value="BBB15081.1"/>
    <property type="molecule type" value="Genomic_DNA"/>
</dbReference>
<keyword evidence="6" id="KW-1185">Reference proteome</keyword>
<keyword evidence="3" id="KW-0963">Cytoplasm</keyword>
<keyword evidence="2 3" id="KW-0413">Isomerase</keyword>
<accession>A0A2Z5UVN0</accession>
<evidence type="ECO:0000256" key="2">
    <source>
        <dbReference type="ARBA" id="ARBA00023235"/>
    </source>
</evidence>
<dbReference type="GO" id="GO:0005829">
    <property type="term" value="C:cytosol"/>
    <property type="evidence" value="ECO:0007669"/>
    <property type="project" value="TreeGrafter"/>
</dbReference>
<dbReference type="UniPathway" id="UPA00034">
    <property type="reaction ID" value="UER00025"/>
</dbReference>
<comment type="similarity">
    <text evidence="1 3">Belongs to the diaminopimelate epimerase family.</text>
</comment>
<comment type="pathway">
    <text evidence="3">Amino-acid biosynthesis; L-lysine biosynthesis via DAP pathway; DL-2,6-diaminopimelate from LL-2,6-diaminopimelate: step 1/1.</text>
</comment>
<feature type="binding site" evidence="3">
    <location>
        <position position="45"/>
    </location>
    <ligand>
        <name>substrate</name>
    </ligand>
</feature>
<evidence type="ECO:0000256" key="1">
    <source>
        <dbReference type="ARBA" id="ARBA00010219"/>
    </source>
</evidence>
<sequence>MKITFKKMHLLNNHFIVIDGVNQTFKPNTKLIREWATRSDMGFDQLLLIEKSRHKEAHFYYRIFNANGSEVGQCGNGALCVAQFLASENLSKENHIRLATRTSFIELQLANDHQITANLGTPIFTPEKIPFTGFSRGPIHTLETPFGSFDGCILSLGNPHCVLQVDNLETAPVAELGDYLNQSPHPYFPQGINVEFMKIINPKRIDLRVYERGVGETQACGSGACAAVIAGRLLNRLKKKVDVHLPGGQLQVNWPGNGASVLLTGKGAAISEGEIDCS</sequence>
<gene>
    <name evidence="3 5" type="primary">dapF</name>
    <name evidence="5" type="ORF">RVIR1_05790</name>
</gene>
<proteinExistence type="inferred from homology"/>
<dbReference type="Proteomes" id="UP000282483">
    <property type="component" value="Chromosome"/>
</dbReference>
<keyword evidence="3" id="KW-0457">Lysine biosynthesis</keyword>
<evidence type="ECO:0000313" key="6">
    <source>
        <dbReference type="Proteomes" id="UP000282483"/>
    </source>
</evidence>
<dbReference type="EC" id="5.1.1.7" evidence="3 4"/>
<dbReference type="Pfam" id="PF01678">
    <property type="entry name" value="DAP_epimerase"/>
    <property type="match status" value="2"/>
</dbReference>
<evidence type="ECO:0000256" key="4">
    <source>
        <dbReference type="NCBIfam" id="TIGR00652"/>
    </source>
</evidence>
<feature type="binding site" evidence="3">
    <location>
        <begin position="75"/>
        <end position="76"/>
    </location>
    <ligand>
        <name>substrate</name>
    </ligand>
</feature>
<keyword evidence="3" id="KW-0028">Amino-acid biosynthesis</keyword>
<protein>
    <recommendedName>
        <fullName evidence="3 4">Diaminopimelate epimerase</fullName>
        <shortName evidence="3">DAP epimerase</shortName>
        <ecNumber evidence="3 4">5.1.1.7</ecNumber>
    </recommendedName>
    <alternativeName>
        <fullName evidence="3">PLP-independent amino acid racemase</fullName>
    </alternativeName>
</protein>
<feature type="binding site" evidence="3">
    <location>
        <begin position="221"/>
        <end position="222"/>
    </location>
    <ligand>
        <name>substrate</name>
    </ligand>
</feature>
<comment type="caution">
    <text evidence="3">Lacks conserved residue(s) required for the propagation of feature annotation.</text>
</comment>
<dbReference type="KEGG" id="rvi:RVIR1_05790"/>
<dbReference type="HAMAP" id="MF_00197">
    <property type="entry name" value="DAP_epimerase"/>
    <property type="match status" value="1"/>
</dbReference>
<comment type="catalytic activity">
    <reaction evidence="3">
        <text>(2S,6S)-2,6-diaminopimelate = meso-2,6-diaminopimelate</text>
        <dbReference type="Rhea" id="RHEA:15393"/>
        <dbReference type="ChEBI" id="CHEBI:57609"/>
        <dbReference type="ChEBI" id="CHEBI:57791"/>
        <dbReference type="EC" id="5.1.1.7"/>
    </reaction>
</comment>
<dbReference type="AlphaFoldDB" id="A0A2Z5UVN0"/>
<dbReference type="GO" id="GO:0008837">
    <property type="term" value="F:diaminopimelate epimerase activity"/>
    <property type="evidence" value="ECO:0007669"/>
    <property type="project" value="UniProtKB-UniRule"/>
</dbReference>
<comment type="subunit">
    <text evidence="3">Homodimer.</text>
</comment>
<dbReference type="InterPro" id="IPR001653">
    <property type="entry name" value="DAP_epimerase_DapF"/>
</dbReference>